<evidence type="ECO:0000259" key="2">
    <source>
        <dbReference type="Pfam" id="PF13193"/>
    </source>
</evidence>
<proteinExistence type="predicted"/>
<dbReference type="Pfam" id="PF13193">
    <property type="entry name" value="AMP-binding_C"/>
    <property type="match status" value="1"/>
</dbReference>
<feature type="domain" description="AMP-binding enzyme C-terminal" evidence="2">
    <location>
        <begin position="409"/>
        <end position="482"/>
    </location>
</feature>
<dbReference type="Pfam" id="PF00501">
    <property type="entry name" value="AMP-binding"/>
    <property type="match status" value="1"/>
</dbReference>
<dbReference type="PANTHER" id="PTHR43767">
    <property type="entry name" value="LONG-CHAIN-FATTY-ACID--COA LIGASE"/>
    <property type="match status" value="1"/>
</dbReference>
<accession>A0A410GE50</accession>
<dbReference type="InterPro" id="IPR000873">
    <property type="entry name" value="AMP-dep_synth/lig_dom"/>
</dbReference>
<keyword evidence="3" id="KW-0436">Ligase</keyword>
<keyword evidence="4" id="KW-1185">Reference proteome</keyword>
<name>A0A410GE50_9BURK</name>
<dbReference type="KEGG" id="pus:CKA81_12605"/>
<dbReference type="InterPro" id="IPR042099">
    <property type="entry name" value="ANL_N_sf"/>
</dbReference>
<dbReference type="AlphaFoldDB" id="A0A410GE50"/>
<dbReference type="Gene3D" id="3.40.50.12780">
    <property type="entry name" value="N-terminal domain of ligase-like"/>
    <property type="match status" value="1"/>
</dbReference>
<feature type="domain" description="AMP-dependent synthetase/ligase" evidence="1">
    <location>
        <begin position="9"/>
        <end position="347"/>
    </location>
</feature>
<dbReference type="InterPro" id="IPR045851">
    <property type="entry name" value="AMP-bd_C_sf"/>
</dbReference>
<organism evidence="3 4">
    <name type="scientific">Pollutimonas thiosulfatoxidans</name>
    <dbReference type="NCBI Taxonomy" id="2028345"/>
    <lineage>
        <taxon>Bacteria</taxon>
        <taxon>Pseudomonadati</taxon>
        <taxon>Pseudomonadota</taxon>
        <taxon>Betaproteobacteria</taxon>
        <taxon>Burkholderiales</taxon>
        <taxon>Alcaligenaceae</taxon>
        <taxon>Pollutimonas</taxon>
    </lineage>
</organism>
<evidence type="ECO:0000313" key="4">
    <source>
        <dbReference type="Proteomes" id="UP000283474"/>
    </source>
</evidence>
<evidence type="ECO:0000259" key="1">
    <source>
        <dbReference type="Pfam" id="PF00501"/>
    </source>
</evidence>
<dbReference type="RefSeq" id="WP_128355574.1">
    <property type="nucleotide sequence ID" value="NZ_CP022987.1"/>
</dbReference>
<reference evidence="3 4" key="1">
    <citation type="submission" date="2017-08" db="EMBL/GenBank/DDBJ databases">
        <authorList>
            <person name="Park S.-J."/>
            <person name="Kim H."/>
        </authorList>
    </citation>
    <scope>NUCLEOTIDE SEQUENCE [LARGE SCALE GENOMIC DNA]</scope>
    <source>
        <strain evidence="4">ye3</strain>
    </source>
</reference>
<dbReference type="InterPro" id="IPR025110">
    <property type="entry name" value="AMP-bd_C"/>
</dbReference>
<dbReference type="OrthoDB" id="9766486at2"/>
<dbReference type="GO" id="GO:0016878">
    <property type="term" value="F:acid-thiol ligase activity"/>
    <property type="evidence" value="ECO:0007669"/>
    <property type="project" value="UniProtKB-ARBA"/>
</dbReference>
<dbReference type="Proteomes" id="UP000283474">
    <property type="component" value="Chromosome"/>
</dbReference>
<sequence>MITDRLYLHAERQAEKTFVVYGTTAISYGDMALLVSEFAEKLHARGVAPGSHVALLCGNRPEFLVAWFAINELGAVAVPLNVSLVGEGLRYTLSQSAASVLLVDPELYAEKRDTIDALETPIPKIMIEPGMLELPSTQRSRWKQAGEVDPLMASAILYTSGTTGLPKGVVLPHRAYDAAGIDMAEALGVTADDRIMVFLPLFHANPQMYAVMSALQAGATLILIPQFSASRFFEDARLYKATGFTFVGTVLSILVKRHAGAQHEHGLKWCVGGGAPERVWRDVQSRFGVRVHELYGMTETGGWVTMNTNEGTRIGSVGPPRNGVKISIRSETGQPLTVREKGEITAQAAQEGIFFSKYWNNPEATSAVLKDGWLYTGDRGWLDEDGYLYFDGRVKELIRRGGEMIAPTEIEQQLLKHEGVKDCAVVGVPDDIMGEEVKVFVVTDREIDPQALKSFLTDRIPAYMIPRFFSFVEGIPKTETQKIKRHDLHFLTSHTIDTISNA</sequence>
<dbReference type="PANTHER" id="PTHR43767:SF1">
    <property type="entry name" value="NONRIBOSOMAL PEPTIDE SYNTHASE PES1 (EUROFUNG)-RELATED"/>
    <property type="match status" value="1"/>
</dbReference>
<gene>
    <name evidence="3" type="ORF">CKA81_12605</name>
</gene>
<dbReference type="SUPFAM" id="SSF56801">
    <property type="entry name" value="Acetyl-CoA synthetase-like"/>
    <property type="match status" value="1"/>
</dbReference>
<dbReference type="PROSITE" id="PS00455">
    <property type="entry name" value="AMP_BINDING"/>
    <property type="match status" value="1"/>
</dbReference>
<evidence type="ECO:0000313" key="3">
    <source>
        <dbReference type="EMBL" id="QAA94577.1"/>
    </source>
</evidence>
<dbReference type="Gene3D" id="3.30.300.30">
    <property type="match status" value="1"/>
</dbReference>
<dbReference type="EMBL" id="CP022987">
    <property type="protein sequence ID" value="QAA94577.1"/>
    <property type="molecule type" value="Genomic_DNA"/>
</dbReference>
<protein>
    <submittedName>
        <fullName evidence="3">ATP-dependent acyl-CoA ligase</fullName>
    </submittedName>
</protein>
<dbReference type="InterPro" id="IPR020845">
    <property type="entry name" value="AMP-binding_CS"/>
</dbReference>
<dbReference type="InterPro" id="IPR050237">
    <property type="entry name" value="ATP-dep_AMP-bd_enzyme"/>
</dbReference>